<proteinExistence type="inferred from homology"/>
<dbReference type="InterPro" id="IPR018110">
    <property type="entry name" value="Mandel_Rmase/mucon_lact_enz_CS"/>
</dbReference>
<reference evidence="11 12" key="1">
    <citation type="journal article" date="2018" name="Gigascience">
        <title>Genomes of trombidid mites reveal novel predicted allergens and laterally-transferred genes associated with secondary metabolism.</title>
        <authorList>
            <person name="Dong X."/>
            <person name="Chaisiri K."/>
            <person name="Xia D."/>
            <person name="Armstrong S.D."/>
            <person name="Fang Y."/>
            <person name="Donnelly M.J."/>
            <person name="Kadowaki T."/>
            <person name="McGarry J.W."/>
            <person name="Darby A.C."/>
            <person name="Makepeace B.L."/>
        </authorList>
    </citation>
    <scope>NUCLEOTIDE SEQUENCE [LARGE SCALE GENOMIC DNA]</scope>
    <source>
        <strain evidence="11">UoL-WK</strain>
    </source>
</reference>
<dbReference type="InterPro" id="IPR029017">
    <property type="entry name" value="Enolase-like_N"/>
</dbReference>
<dbReference type="Gene3D" id="3.20.20.120">
    <property type="entry name" value="Enolase-like C-terminal domain"/>
    <property type="match status" value="1"/>
</dbReference>
<dbReference type="InterPro" id="IPR029065">
    <property type="entry name" value="Enolase_C-like"/>
</dbReference>
<dbReference type="SFLD" id="SFLDF00111">
    <property type="entry name" value="L-fuconate_dehydratase"/>
    <property type="match status" value="1"/>
</dbReference>
<dbReference type="GO" id="GO:0000287">
    <property type="term" value="F:magnesium ion binding"/>
    <property type="evidence" value="ECO:0007669"/>
    <property type="project" value="TreeGrafter"/>
</dbReference>
<dbReference type="PANTHER" id="PTHR13794">
    <property type="entry name" value="ENOLASE SUPERFAMILY, MANDELATE RACEMASE"/>
    <property type="match status" value="1"/>
</dbReference>
<comment type="caution">
    <text evidence="11">The sequence shown here is derived from an EMBL/GenBank/DDBJ whole genome shotgun (WGS) entry which is preliminary data.</text>
</comment>
<dbReference type="STRING" id="1965070.A0A3S4QP00"/>
<evidence type="ECO:0000256" key="3">
    <source>
        <dbReference type="ARBA" id="ARBA00013142"/>
    </source>
</evidence>
<dbReference type="InterPro" id="IPR034610">
    <property type="entry name" value="L-fuconate_dehydratase"/>
</dbReference>
<keyword evidence="4" id="KW-0479">Metal-binding</keyword>
<evidence type="ECO:0000256" key="8">
    <source>
        <dbReference type="ARBA" id="ARBA00073815"/>
    </source>
</evidence>
<evidence type="ECO:0000256" key="6">
    <source>
        <dbReference type="ARBA" id="ARBA00023239"/>
    </source>
</evidence>
<dbReference type="SMART" id="SM00922">
    <property type="entry name" value="MR_MLE"/>
    <property type="match status" value="1"/>
</dbReference>
<dbReference type="SFLD" id="SFLDS00001">
    <property type="entry name" value="Enolase"/>
    <property type="match status" value="1"/>
</dbReference>
<dbReference type="AlphaFoldDB" id="A0A3S4QP00"/>
<protein>
    <recommendedName>
        <fullName evidence="8">Mitochondrial enolase superfamily member 1</fullName>
        <ecNumber evidence="3">4.2.1.68</ecNumber>
    </recommendedName>
    <alternativeName>
        <fullName evidence="9">L-fuconate dehydratase</fullName>
    </alternativeName>
</protein>
<evidence type="ECO:0000259" key="10">
    <source>
        <dbReference type="SMART" id="SM00922"/>
    </source>
</evidence>
<dbReference type="FunFam" id="3.20.20.120:FF:000007">
    <property type="entry name" value="Mitochondrial enolase superfamily member 1"/>
    <property type="match status" value="1"/>
</dbReference>
<name>A0A3S4QP00_9ACAR</name>
<evidence type="ECO:0000256" key="1">
    <source>
        <dbReference type="ARBA" id="ARBA00001737"/>
    </source>
</evidence>
<dbReference type="Pfam" id="PF13378">
    <property type="entry name" value="MR_MLE_C"/>
    <property type="match status" value="1"/>
</dbReference>
<evidence type="ECO:0000256" key="5">
    <source>
        <dbReference type="ARBA" id="ARBA00022842"/>
    </source>
</evidence>
<keyword evidence="6" id="KW-0456">Lyase</keyword>
<feature type="domain" description="Mandelate racemase/muconate lactonizing enzyme C-terminal" evidence="10">
    <location>
        <begin position="199"/>
        <end position="295"/>
    </location>
</feature>
<comment type="similarity">
    <text evidence="7">Belongs to the mandelate racemase/muconate lactonizing enzyme family. ENOSF1 subfamily.</text>
</comment>
<dbReference type="EMBL" id="NCKU01004448">
    <property type="protein sequence ID" value="RWS05918.1"/>
    <property type="molecule type" value="Genomic_DNA"/>
</dbReference>
<dbReference type="EC" id="4.2.1.68" evidence="3"/>
<dbReference type="GO" id="GO:0009063">
    <property type="term" value="P:amino acid catabolic process"/>
    <property type="evidence" value="ECO:0007669"/>
    <property type="project" value="InterPro"/>
</dbReference>
<evidence type="ECO:0000313" key="12">
    <source>
        <dbReference type="Proteomes" id="UP000285301"/>
    </source>
</evidence>
<dbReference type="SUPFAM" id="SSF54826">
    <property type="entry name" value="Enolase N-terminal domain-like"/>
    <property type="match status" value="1"/>
</dbReference>
<dbReference type="InterPro" id="IPR036849">
    <property type="entry name" value="Enolase-like_C_sf"/>
</dbReference>
<dbReference type="InterPro" id="IPR046945">
    <property type="entry name" value="RHMD-like"/>
</dbReference>
<dbReference type="InterPro" id="IPR013341">
    <property type="entry name" value="Mandelate_racemase_N_dom"/>
</dbReference>
<dbReference type="SUPFAM" id="SSF51604">
    <property type="entry name" value="Enolase C-terminal domain-like"/>
    <property type="match status" value="1"/>
</dbReference>
<dbReference type="Proteomes" id="UP000285301">
    <property type="component" value="Unassembled WGS sequence"/>
</dbReference>
<dbReference type="Gene3D" id="3.30.390.10">
    <property type="entry name" value="Enolase-like, N-terminal domain"/>
    <property type="match status" value="1"/>
</dbReference>
<keyword evidence="5" id="KW-0460">Magnesium</keyword>
<dbReference type="SFLD" id="SFLDG00179">
    <property type="entry name" value="mandelate_racemase"/>
    <property type="match status" value="1"/>
</dbReference>
<dbReference type="Pfam" id="PF02746">
    <property type="entry name" value="MR_MLE_N"/>
    <property type="match status" value="1"/>
</dbReference>
<dbReference type="OrthoDB" id="14161at2759"/>
<evidence type="ECO:0000313" key="11">
    <source>
        <dbReference type="EMBL" id="RWS05918.1"/>
    </source>
</evidence>
<evidence type="ECO:0000256" key="2">
    <source>
        <dbReference type="ARBA" id="ARBA00001946"/>
    </source>
</evidence>
<evidence type="ECO:0000256" key="7">
    <source>
        <dbReference type="ARBA" id="ARBA00061144"/>
    </source>
</evidence>
<organism evidence="11 12">
    <name type="scientific">Dinothrombium tinctorium</name>
    <dbReference type="NCBI Taxonomy" id="1965070"/>
    <lineage>
        <taxon>Eukaryota</taxon>
        <taxon>Metazoa</taxon>
        <taxon>Ecdysozoa</taxon>
        <taxon>Arthropoda</taxon>
        <taxon>Chelicerata</taxon>
        <taxon>Arachnida</taxon>
        <taxon>Acari</taxon>
        <taxon>Acariformes</taxon>
        <taxon>Trombidiformes</taxon>
        <taxon>Prostigmata</taxon>
        <taxon>Anystina</taxon>
        <taxon>Parasitengona</taxon>
        <taxon>Trombidioidea</taxon>
        <taxon>Trombidiidae</taxon>
        <taxon>Dinothrombium</taxon>
    </lineage>
</organism>
<accession>A0A3S4QP00</accession>
<keyword evidence="12" id="KW-1185">Reference proteome</keyword>
<comment type="catalytic activity">
    <reaction evidence="1">
        <text>L-fuconate = 2-dehydro-3-deoxy-L-fuconate + H2O</text>
        <dbReference type="Rhea" id="RHEA:22772"/>
        <dbReference type="ChEBI" id="CHEBI:15377"/>
        <dbReference type="ChEBI" id="CHEBI:21291"/>
        <dbReference type="ChEBI" id="CHEBI:37448"/>
        <dbReference type="EC" id="4.2.1.68"/>
    </reaction>
</comment>
<sequence>MSLAVTNIIAKDIRFPTSAEKHGSDAMHPDPDYSCVYVFIYTENEHLTGHGLTFTIGRGTEVVLKAVQSLEFLFIGKKLNDIFDDFARFWREVTSESQLRWIGPEKGVIHLATSALINALWDLWAKIENKPLWKLLVDMSPEKLVSTIDFRYISDVLSEEEAVQILKHNMPYRKAREEEIISKGYPAYTSSVGWIGYNDEKIRSLCREALLDGFTHFKAKVGDNIENDKRRLKLIREEIGYENKLMVDANQKWDINVAIEWMRQLSEFKPLWIEEPTSPDDVFGHLKISDALKPYGVGVALGEQCQNRVIFKQLLEMGAMQFCQLDATRLGGLNEVLAVALMAAKFHVPICPHAGGVGLCEYVRHISIWDYICVSGTTKNRIVEYVDHLHDIFSNPASIVRAHYIVPFESGYCGQMKPEVIETYEYPTGTYWRSVNK</sequence>
<evidence type="ECO:0000256" key="4">
    <source>
        <dbReference type="ARBA" id="ARBA00022723"/>
    </source>
</evidence>
<comment type="cofactor">
    <cofactor evidence="2">
        <name>Mg(2+)</name>
        <dbReference type="ChEBI" id="CHEBI:18420"/>
    </cofactor>
</comment>
<dbReference type="PROSITE" id="PS00909">
    <property type="entry name" value="MR_MLE_2"/>
    <property type="match status" value="1"/>
</dbReference>
<dbReference type="GO" id="GO:0050023">
    <property type="term" value="F:L-fuconate dehydratase activity"/>
    <property type="evidence" value="ECO:0007669"/>
    <property type="project" value="UniProtKB-EC"/>
</dbReference>
<dbReference type="GO" id="GO:0016052">
    <property type="term" value="P:carbohydrate catabolic process"/>
    <property type="evidence" value="ECO:0007669"/>
    <property type="project" value="InterPro"/>
</dbReference>
<dbReference type="InterPro" id="IPR013342">
    <property type="entry name" value="Mandelate_racemase_C"/>
</dbReference>
<gene>
    <name evidence="11" type="ORF">B4U79_04696</name>
</gene>
<dbReference type="PANTHER" id="PTHR13794:SF58">
    <property type="entry name" value="MITOCHONDRIAL ENOLASE SUPERFAMILY MEMBER 1"/>
    <property type="match status" value="1"/>
</dbReference>
<evidence type="ECO:0000256" key="9">
    <source>
        <dbReference type="ARBA" id="ARBA00078003"/>
    </source>
</evidence>